<feature type="transmembrane region" description="Helical" evidence="6">
    <location>
        <begin position="286"/>
        <end position="306"/>
    </location>
</feature>
<dbReference type="PANTHER" id="PTHR43568:SF1">
    <property type="entry name" value="P PROTEIN"/>
    <property type="match status" value="1"/>
</dbReference>
<feature type="transmembrane region" description="Helical" evidence="6">
    <location>
        <begin position="205"/>
        <end position="237"/>
    </location>
</feature>
<accession>A0A0R2FAR2</accession>
<sequence length="378" mass="40916">MQSAKGLPMIKELLRQLQHDVMMWVALAVALVTMLISRPRLSDVNWQTIASLAALMAVVQVFERLHVLDALAARLIAPVKHQRQLVQVLLVLAFFSAMLLTNDVAIITLVPLLVMISEMVGFSAVMPTVLIAMAANLGSLLTPMGNPQNLFLLTHYHLSLGHFLQLSWPISVASAILLWGLSWLIPKHQIERPQSVPVQLNGRLVSIAGVATVVILLGIFSLIPLWVMGLVALGLLVLIDWRLIVKIDYGLLLTFIGFFIAVGNLSRAPWIAGGVQQLVHTPLTTYLSALGLSQFISNVPATILLAKFTGQVHALFLGVNVGGLGTLVASLANLLAYKAYQNRVVKPSGRYLRVATVLNFGALLVLGLVGWGLLQLAG</sequence>
<evidence type="ECO:0000256" key="5">
    <source>
        <dbReference type="ARBA" id="ARBA00023136"/>
    </source>
</evidence>
<dbReference type="GO" id="GO:0016020">
    <property type="term" value="C:membrane"/>
    <property type="evidence" value="ECO:0007669"/>
    <property type="project" value="UniProtKB-SubCell"/>
</dbReference>
<comment type="caution">
    <text evidence="8">The sequence shown here is derived from an EMBL/GenBank/DDBJ whole genome shotgun (WGS) entry which is preliminary data.</text>
</comment>
<evidence type="ECO:0000256" key="6">
    <source>
        <dbReference type="SAM" id="Phobius"/>
    </source>
</evidence>
<dbReference type="AlphaFoldDB" id="A0A0R2FAR2"/>
<dbReference type="EMBL" id="AYZM01000068">
    <property type="protein sequence ID" value="KRN25443.1"/>
    <property type="molecule type" value="Genomic_DNA"/>
</dbReference>
<feature type="domain" description="Citrate transporter-like" evidence="7">
    <location>
        <begin position="24"/>
        <end position="307"/>
    </location>
</feature>
<evidence type="ECO:0000256" key="2">
    <source>
        <dbReference type="ARBA" id="ARBA00022448"/>
    </source>
</evidence>
<evidence type="ECO:0000256" key="3">
    <source>
        <dbReference type="ARBA" id="ARBA00022692"/>
    </source>
</evidence>
<feature type="transmembrane region" description="Helical" evidence="6">
    <location>
        <begin position="249"/>
        <end position="266"/>
    </location>
</feature>
<organism evidence="8 9">
    <name type="scientific">Secundilactobacillus similis DSM 23365 = JCM 2765</name>
    <dbReference type="NCBI Taxonomy" id="1423804"/>
    <lineage>
        <taxon>Bacteria</taxon>
        <taxon>Bacillati</taxon>
        <taxon>Bacillota</taxon>
        <taxon>Bacilli</taxon>
        <taxon>Lactobacillales</taxon>
        <taxon>Lactobacillaceae</taxon>
        <taxon>Secundilactobacillus</taxon>
    </lineage>
</organism>
<dbReference type="Pfam" id="PF03600">
    <property type="entry name" value="CitMHS"/>
    <property type="match status" value="1"/>
</dbReference>
<feature type="transmembrane region" description="Helical" evidence="6">
    <location>
        <begin position="357"/>
        <end position="377"/>
    </location>
</feature>
<name>A0A0R2FAR2_9LACO</name>
<proteinExistence type="predicted"/>
<reference evidence="8 9" key="1">
    <citation type="journal article" date="2015" name="Genome Announc.">
        <title>Expanding the biotechnology potential of lactobacilli through comparative genomics of 213 strains and associated genera.</title>
        <authorList>
            <person name="Sun Z."/>
            <person name="Harris H.M."/>
            <person name="McCann A."/>
            <person name="Guo C."/>
            <person name="Argimon S."/>
            <person name="Zhang W."/>
            <person name="Yang X."/>
            <person name="Jeffery I.B."/>
            <person name="Cooney J.C."/>
            <person name="Kagawa T.F."/>
            <person name="Liu W."/>
            <person name="Song Y."/>
            <person name="Salvetti E."/>
            <person name="Wrobel A."/>
            <person name="Rasinkangas P."/>
            <person name="Parkhill J."/>
            <person name="Rea M.C."/>
            <person name="O'Sullivan O."/>
            <person name="Ritari J."/>
            <person name="Douillard F.P."/>
            <person name="Paul Ross R."/>
            <person name="Yang R."/>
            <person name="Briner A.E."/>
            <person name="Felis G.E."/>
            <person name="de Vos W.M."/>
            <person name="Barrangou R."/>
            <person name="Klaenhammer T.R."/>
            <person name="Caufield P.W."/>
            <person name="Cui Y."/>
            <person name="Zhang H."/>
            <person name="O'Toole P.W."/>
        </authorList>
    </citation>
    <scope>NUCLEOTIDE SEQUENCE [LARGE SCALE GENOMIC DNA]</scope>
    <source>
        <strain evidence="8 9">DSM 23365</strain>
    </source>
</reference>
<gene>
    <name evidence="8" type="ORF">FD14_GL000329</name>
</gene>
<keyword evidence="2" id="KW-0813">Transport</keyword>
<evidence type="ECO:0000313" key="8">
    <source>
        <dbReference type="EMBL" id="KRN25443.1"/>
    </source>
</evidence>
<keyword evidence="4 6" id="KW-1133">Transmembrane helix</keyword>
<dbReference type="InterPro" id="IPR051475">
    <property type="entry name" value="Diverse_Ion_Transporter"/>
</dbReference>
<keyword evidence="9" id="KW-1185">Reference proteome</keyword>
<dbReference type="PANTHER" id="PTHR43568">
    <property type="entry name" value="P PROTEIN"/>
    <property type="match status" value="1"/>
</dbReference>
<dbReference type="PATRIC" id="fig|1423804.4.peg.356"/>
<feature type="transmembrane region" description="Helical" evidence="6">
    <location>
        <begin position="88"/>
        <end position="114"/>
    </location>
</feature>
<protein>
    <submittedName>
        <fullName evidence="8">Anion Na(+) symporter</fullName>
    </submittedName>
</protein>
<dbReference type="InterPro" id="IPR004680">
    <property type="entry name" value="Cit_transptr-like_dom"/>
</dbReference>
<keyword evidence="3 6" id="KW-0812">Transmembrane</keyword>
<dbReference type="Proteomes" id="UP000051442">
    <property type="component" value="Unassembled WGS sequence"/>
</dbReference>
<evidence type="ECO:0000313" key="9">
    <source>
        <dbReference type="Proteomes" id="UP000051442"/>
    </source>
</evidence>
<feature type="transmembrane region" description="Helical" evidence="6">
    <location>
        <begin position="49"/>
        <end position="67"/>
    </location>
</feature>
<dbReference type="RefSeq" id="WP_235809822.1">
    <property type="nucleotide sequence ID" value="NZ_AYZM01000068.1"/>
</dbReference>
<evidence type="ECO:0000256" key="1">
    <source>
        <dbReference type="ARBA" id="ARBA00004141"/>
    </source>
</evidence>
<dbReference type="GO" id="GO:0055085">
    <property type="term" value="P:transmembrane transport"/>
    <property type="evidence" value="ECO:0007669"/>
    <property type="project" value="InterPro"/>
</dbReference>
<feature type="transmembrane region" description="Helical" evidence="6">
    <location>
        <begin position="313"/>
        <end position="337"/>
    </location>
</feature>
<feature type="transmembrane region" description="Helical" evidence="6">
    <location>
        <begin position="163"/>
        <end position="185"/>
    </location>
</feature>
<feature type="transmembrane region" description="Helical" evidence="6">
    <location>
        <begin position="21"/>
        <end position="37"/>
    </location>
</feature>
<evidence type="ECO:0000256" key="4">
    <source>
        <dbReference type="ARBA" id="ARBA00022989"/>
    </source>
</evidence>
<dbReference type="STRING" id="1423804.FD14_GL000329"/>
<evidence type="ECO:0000259" key="7">
    <source>
        <dbReference type="Pfam" id="PF03600"/>
    </source>
</evidence>
<comment type="subcellular location">
    <subcellularLocation>
        <location evidence="1">Membrane</location>
        <topology evidence="1">Multi-pass membrane protein</topology>
    </subcellularLocation>
</comment>
<keyword evidence="5 6" id="KW-0472">Membrane</keyword>
<feature type="transmembrane region" description="Helical" evidence="6">
    <location>
        <begin position="120"/>
        <end position="142"/>
    </location>
</feature>